<keyword evidence="3 6" id="KW-0812">Transmembrane</keyword>
<gene>
    <name evidence="8" type="ORF">FPE_LOCUS17389</name>
</gene>
<dbReference type="EMBL" id="OU503045">
    <property type="protein sequence ID" value="CAI9768901.1"/>
    <property type="molecule type" value="Genomic_DNA"/>
</dbReference>
<dbReference type="InterPro" id="IPR037185">
    <property type="entry name" value="EmrE-like"/>
</dbReference>
<feature type="domain" description="EamA" evidence="7">
    <location>
        <begin position="2"/>
        <end position="60"/>
    </location>
</feature>
<evidence type="ECO:0000256" key="3">
    <source>
        <dbReference type="ARBA" id="ARBA00022692"/>
    </source>
</evidence>
<dbReference type="Proteomes" id="UP000834106">
    <property type="component" value="Chromosome 10"/>
</dbReference>
<feature type="transmembrane region" description="Helical" evidence="6">
    <location>
        <begin position="16"/>
        <end position="35"/>
    </location>
</feature>
<comment type="subcellular location">
    <subcellularLocation>
        <location evidence="1 6">Membrane</location>
        <topology evidence="1 6">Multi-pass membrane protein</topology>
    </subcellularLocation>
</comment>
<dbReference type="InterPro" id="IPR030184">
    <property type="entry name" value="WAT1-related"/>
</dbReference>
<protein>
    <recommendedName>
        <fullName evidence="6">WAT1-related protein</fullName>
    </recommendedName>
</protein>
<sequence>MAFCLMTWCIRKRGPLYVSVFSPLLLIIVAILSWILFEESLYIGTFVGSVLIVVGLYGVLWGKNREIEVIVHNIEDQDEEGTTANGFEITRRNGEITAPNGMEVTESNGMEITVI</sequence>
<keyword evidence="5 6" id="KW-0472">Membrane</keyword>
<dbReference type="PANTHER" id="PTHR31218">
    <property type="entry name" value="WAT1-RELATED PROTEIN"/>
    <property type="match status" value="1"/>
</dbReference>
<dbReference type="SUPFAM" id="SSF103481">
    <property type="entry name" value="Multidrug resistance efflux transporter EmrE"/>
    <property type="match status" value="1"/>
</dbReference>
<evidence type="ECO:0000256" key="6">
    <source>
        <dbReference type="RuleBase" id="RU363077"/>
    </source>
</evidence>
<evidence type="ECO:0000256" key="4">
    <source>
        <dbReference type="ARBA" id="ARBA00022989"/>
    </source>
</evidence>
<accession>A0AAD1ZFL3</accession>
<dbReference type="InterPro" id="IPR000620">
    <property type="entry name" value="EamA_dom"/>
</dbReference>
<proteinExistence type="inferred from homology"/>
<comment type="similarity">
    <text evidence="2 6">Belongs to the drug/metabolite transporter (DMT) superfamily. Plant drug/metabolite exporter (P-DME) (TC 2.A.7.4) family.</text>
</comment>
<dbReference type="GO" id="GO:0016020">
    <property type="term" value="C:membrane"/>
    <property type="evidence" value="ECO:0007669"/>
    <property type="project" value="UniProtKB-SubCell"/>
</dbReference>
<reference evidence="8" key="1">
    <citation type="submission" date="2023-05" db="EMBL/GenBank/DDBJ databases">
        <authorList>
            <person name="Huff M."/>
        </authorList>
    </citation>
    <scope>NUCLEOTIDE SEQUENCE</scope>
</reference>
<organism evidence="8 9">
    <name type="scientific">Fraxinus pennsylvanica</name>
    <dbReference type="NCBI Taxonomy" id="56036"/>
    <lineage>
        <taxon>Eukaryota</taxon>
        <taxon>Viridiplantae</taxon>
        <taxon>Streptophyta</taxon>
        <taxon>Embryophyta</taxon>
        <taxon>Tracheophyta</taxon>
        <taxon>Spermatophyta</taxon>
        <taxon>Magnoliopsida</taxon>
        <taxon>eudicotyledons</taxon>
        <taxon>Gunneridae</taxon>
        <taxon>Pentapetalae</taxon>
        <taxon>asterids</taxon>
        <taxon>lamiids</taxon>
        <taxon>Lamiales</taxon>
        <taxon>Oleaceae</taxon>
        <taxon>Oleeae</taxon>
        <taxon>Fraxinus</taxon>
    </lineage>
</organism>
<keyword evidence="9" id="KW-1185">Reference proteome</keyword>
<dbReference type="Pfam" id="PF00892">
    <property type="entry name" value="EamA"/>
    <property type="match status" value="1"/>
</dbReference>
<name>A0AAD1ZFL3_9LAMI</name>
<comment type="caution">
    <text evidence="6">Lacks conserved residue(s) required for the propagation of feature annotation.</text>
</comment>
<evidence type="ECO:0000256" key="2">
    <source>
        <dbReference type="ARBA" id="ARBA00007635"/>
    </source>
</evidence>
<feature type="transmembrane region" description="Helical" evidence="6">
    <location>
        <begin position="41"/>
        <end position="60"/>
    </location>
</feature>
<evidence type="ECO:0000259" key="7">
    <source>
        <dbReference type="Pfam" id="PF00892"/>
    </source>
</evidence>
<keyword evidence="4 6" id="KW-1133">Transmembrane helix</keyword>
<dbReference type="GO" id="GO:0022857">
    <property type="term" value="F:transmembrane transporter activity"/>
    <property type="evidence" value="ECO:0007669"/>
    <property type="project" value="InterPro"/>
</dbReference>
<evidence type="ECO:0000313" key="8">
    <source>
        <dbReference type="EMBL" id="CAI9768901.1"/>
    </source>
</evidence>
<evidence type="ECO:0000256" key="5">
    <source>
        <dbReference type="ARBA" id="ARBA00023136"/>
    </source>
</evidence>
<dbReference type="AlphaFoldDB" id="A0AAD1ZFL3"/>
<evidence type="ECO:0000256" key="1">
    <source>
        <dbReference type="ARBA" id="ARBA00004141"/>
    </source>
</evidence>
<evidence type="ECO:0000313" key="9">
    <source>
        <dbReference type="Proteomes" id="UP000834106"/>
    </source>
</evidence>